<reference evidence="1 2" key="1">
    <citation type="journal article" date="2021" name="Hortic Res">
        <title>High-quality reference genome and annotation aids understanding of berry development for evergreen blueberry (Vaccinium darrowii).</title>
        <authorList>
            <person name="Yu J."/>
            <person name="Hulse-Kemp A.M."/>
            <person name="Babiker E."/>
            <person name="Staton M."/>
        </authorList>
    </citation>
    <scope>NUCLEOTIDE SEQUENCE [LARGE SCALE GENOMIC DNA]</scope>
    <source>
        <strain evidence="2">cv. NJ 8807/NJ 8810</strain>
        <tissue evidence="1">Young leaf</tissue>
    </source>
</reference>
<evidence type="ECO:0000313" key="2">
    <source>
        <dbReference type="Proteomes" id="UP000828048"/>
    </source>
</evidence>
<organism evidence="1 2">
    <name type="scientific">Vaccinium darrowii</name>
    <dbReference type="NCBI Taxonomy" id="229202"/>
    <lineage>
        <taxon>Eukaryota</taxon>
        <taxon>Viridiplantae</taxon>
        <taxon>Streptophyta</taxon>
        <taxon>Embryophyta</taxon>
        <taxon>Tracheophyta</taxon>
        <taxon>Spermatophyta</taxon>
        <taxon>Magnoliopsida</taxon>
        <taxon>eudicotyledons</taxon>
        <taxon>Gunneridae</taxon>
        <taxon>Pentapetalae</taxon>
        <taxon>asterids</taxon>
        <taxon>Ericales</taxon>
        <taxon>Ericaceae</taxon>
        <taxon>Vaccinioideae</taxon>
        <taxon>Vaccinieae</taxon>
        <taxon>Vaccinium</taxon>
    </lineage>
</organism>
<dbReference type="Proteomes" id="UP000828048">
    <property type="component" value="Chromosome 6"/>
</dbReference>
<name>A0ACB7X874_9ERIC</name>
<gene>
    <name evidence="1" type="ORF">Vadar_008534</name>
</gene>
<evidence type="ECO:0000313" key="1">
    <source>
        <dbReference type="EMBL" id="KAH7837012.1"/>
    </source>
</evidence>
<proteinExistence type="predicted"/>
<sequence length="709" mass="78702">MGFRWNTCGINLSSFAILIIVLGVQGCWSINSEGLALLEFRGRVAYDPYGVFDNWNPKDNDPCKWSGVHCVDGKLQVLDLNGLSLEGELVPELGKLTHLRSLFLCNNKLSGAIPKDIGGLITLEELDLRNNNFSGTIPQELGGLRSLKRLLLCNNSFNGEIPSELGKLNFLSELQFDENLMFAQASGISCINRKFGHCIWQSISKKQKKADLFMAPLKGTLLRNLNELPSFKAGKDFLKSLEYENLSGVDEVHNVQNLVNIIRRRLLEQSSNLIATSASGGSPPVEIIALPTTRSSGSYPAVPNGKKGQLHQPTPSPGDSVTQPNPDYLSSGSINKPVEEKPSWGGISGYAWKHIGLISGGVLLFVVATMFVMYRKRAASTIGPWKTGLSGQLQKAFVTGVPKLNRAELETACEDFSNIIDTIDGCTLYKGTLSSGVEIAVASTTLFSTKDWSKRSEVTYRKKIDMLSRVNHKNFVNLIGFCEDEEPFTRMLVFEYAPNGTAFEHLHDKEVEHLDWNARMRIIMGAAYCLQYMHELNPPVAHSNLNTNSIFLTDDYAAKIGEISFGIEASSKSKISRENDSEHSELPPFSDPETNVYSFGIMLLEIISGKLPNKEEQGHLVNWAAEYLNDKRSISYMIDPSLKSFKTNELDIICEVVQDCIQQDPRKRPTMKEITSRLREVIAITPDAATPRLSPLWWAELEILSAEAT</sequence>
<dbReference type="EMBL" id="CM037156">
    <property type="protein sequence ID" value="KAH7837012.1"/>
    <property type="molecule type" value="Genomic_DNA"/>
</dbReference>
<accession>A0ACB7X874</accession>
<keyword evidence="2" id="KW-1185">Reference proteome</keyword>
<protein>
    <submittedName>
        <fullName evidence="1">Uncharacterized protein</fullName>
    </submittedName>
</protein>
<comment type="caution">
    <text evidence="1">The sequence shown here is derived from an EMBL/GenBank/DDBJ whole genome shotgun (WGS) entry which is preliminary data.</text>
</comment>